<protein>
    <submittedName>
        <fullName evidence="2">Uncharacterized protein</fullName>
    </submittedName>
</protein>
<dbReference type="Proteomes" id="UP001281761">
    <property type="component" value="Unassembled WGS sequence"/>
</dbReference>
<evidence type="ECO:0000313" key="2">
    <source>
        <dbReference type="EMBL" id="KAK2956237.1"/>
    </source>
</evidence>
<keyword evidence="3" id="KW-1185">Reference proteome</keyword>
<gene>
    <name evidence="2" type="ORF">BLNAU_8801</name>
</gene>
<feature type="region of interest" description="Disordered" evidence="1">
    <location>
        <begin position="197"/>
        <end position="257"/>
    </location>
</feature>
<feature type="compositionally biased region" description="Basic and acidic residues" evidence="1">
    <location>
        <begin position="126"/>
        <end position="149"/>
    </location>
</feature>
<accession>A0ABQ9XXK9</accession>
<dbReference type="EMBL" id="JARBJD010000058">
    <property type="protein sequence ID" value="KAK2956237.1"/>
    <property type="molecule type" value="Genomic_DNA"/>
</dbReference>
<name>A0ABQ9XXK9_9EUKA</name>
<feature type="compositionally biased region" description="Basic and acidic residues" evidence="1">
    <location>
        <begin position="225"/>
        <end position="239"/>
    </location>
</feature>
<evidence type="ECO:0000256" key="1">
    <source>
        <dbReference type="SAM" id="MobiDB-lite"/>
    </source>
</evidence>
<comment type="caution">
    <text evidence="2">The sequence shown here is derived from an EMBL/GenBank/DDBJ whole genome shotgun (WGS) entry which is preliminary data.</text>
</comment>
<sequence>MFVCDFETGNWVMFNDASCAIVEESEATSKTYGTLTPQQLAREKKVMCVSPHLSPRMIEKKGGKTDGMAVEGGVEKVDDGKEKENSGKNQHLIRRTCPRHKGGHVAVVSQCSPNSACLLKLSLSDERAREPHRVEEEDVSVGRDEDRSCHQCSLADNNTPPTGDMLTFQNERGDETHESMKQPINLIGEGERHETGFQENMSLEAASEFEDSGVKAKGVPSASERNADDRHGNKERAETETGTDEVQSMWGETCSKG</sequence>
<evidence type="ECO:0000313" key="3">
    <source>
        <dbReference type="Proteomes" id="UP001281761"/>
    </source>
</evidence>
<proteinExistence type="predicted"/>
<feature type="compositionally biased region" description="Polar residues" evidence="1">
    <location>
        <begin position="150"/>
        <end position="161"/>
    </location>
</feature>
<organism evidence="2 3">
    <name type="scientific">Blattamonas nauphoetae</name>
    <dbReference type="NCBI Taxonomy" id="2049346"/>
    <lineage>
        <taxon>Eukaryota</taxon>
        <taxon>Metamonada</taxon>
        <taxon>Preaxostyla</taxon>
        <taxon>Oxymonadida</taxon>
        <taxon>Blattamonas</taxon>
    </lineage>
</organism>
<reference evidence="2 3" key="1">
    <citation type="journal article" date="2022" name="bioRxiv">
        <title>Genomics of Preaxostyla Flagellates Illuminates Evolutionary Transitions and the Path Towards Mitochondrial Loss.</title>
        <authorList>
            <person name="Novak L.V.F."/>
            <person name="Treitli S.C."/>
            <person name="Pyrih J."/>
            <person name="Halakuc P."/>
            <person name="Pipaliya S.V."/>
            <person name="Vacek V."/>
            <person name="Brzon O."/>
            <person name="Soukal P."/>
            <person name="Eme L."/>
            <person name="Dacks J.B."/>
            <person name="Karnkowska A."/>
            <person name="Elias M."/>
            <person name="Hampl V."/>
        </authorList>
    </citation>
    <scope>NUCLEOTIDE SEQUENCE [LARGE SCALE GENOMIC DNA]</scope>
    <source>
        <strain evidence="2">NAU3</strain>
        <tissue evidence="2">Gut</tissue>
    </source>
</reference>
<feature type="region of interest" description="Disordered" evidence="1">
    <location>
        <begin position="126"/>
        <end position="164"/>
    </location>
</feature>